<dbReference type="InterPro" id="IPR036554">
    <property type="entry name" value="GHMP_kinase_C_sf"/>
</dbReference>
<dbReference type="SUPFAM" id="SSF54211">
    <property type="entry name" value="Ribosomal protein S5 domain 2-like"/>
    <property type="match status" value="1"/>
</dbReference>
<dbReference type="Pfam" id="PF08544">
    <property type="entry name" value="GHMP_kinases_C"/>
    <property type="match status" value="1"/>
</dbReference>
<evidence type="ECO:0000256" key="5">
    <source>
        <dbReference type="ARBA" id="ARBA00022840"/>
    </source>
</evidence>
<dbReference type="FunFam" id="3.30.70.890:FF:000006">
    <property type="entry name" value="4-diphosphocytidyl-2-C-methyl-D-erythritol kinase"/>
    <property type="match status" value="1"/>
</dbReference>
<dbReference type="PIRSF" id="PIRSF010376">
    <property type="entry name" value="IspE"/>
    <property type="match status" value="1"/>
</dbReference>
<dbReference type="InterPro" id="IPR013750">
    <property type="entry name" value="GHMP_kinase_C_dom"/>
</dbReference>
<dbReference type="FunFam" id="3.30.230.10:FF:000029">
    <property type="entry name" value="4-diphosphocytidyl-2-C-methyl-D-erythritol kinase"/>
    <property type="match status" value="1"/>
</dbReference>
<dbReference type="InterPro" id="IPR014721">
    <property type="entry name" value="Ribsml_uS5_D2-typ_fold_subgr"/>
</dbReference>
<dbReference type="GO" id="GO:0016114">
    <property type="term" value="P:terpenoid biosynthetic process"/>
    <property type="evidence" value="ECO:0007669"/>
    <property type="project" value="UniProtKB-UniRule"/>
</dbReference>
<keyword evidence="5 6" id="KW-0067">ATP-binding</keyword>
<evidence type="ECO:0000256" key="2">
    <source>
        <dbReference type="ARBA" id="ARBA00022679"/>
    </source>
</evidence>
<dbReference type="PANTHER" id="PTHR43527">
    <property type="entry name" value="4-DIPHOSPHOCYTIDYL-2-C-METHYL-D-ERYTHRITOL KINASE, CHLOROPLASTIC"/>
    <property type="match status" value="1"/>
</dbReference>
<comment type="function">
    <text evidence="6">Catalyzes the phosphorylation of the position 2 hydroxy group of 4-diphosphocytidyl-2C-methyl-D-erythritol.</text>
</comment>
<keyword evidence="2 6" id="KW-0808">Transferase</keyword>
<name>A0A077UK74_9STAP</name>
<accession>A0A077UK74</accession>
<dbReference type="Gene3D" id="3.30.230.10">
    <property type="match status" value="1"/>
</dbReference>
<feature type="active site" evidence="6">
    <location>
        <position position="135"/>
    </location>
</feature>
<dbReference type="AlphaFoldDB" id="A0A077UK74"/>
<proteinExistence type="inferred from homology"/>
<organism evidence="9 10">
    <name type="scientific">Staphylococcus schweitzeri</name>
    <dbReference type="NCBI Taxonomy" id="1654388"/>
    <lineage>
        <taxon>Bacteria</taxon>
        <taxon>Bacillati</taxon>
        <taxon>Bacillota</taxon>
        <taxon>Bacilli</taxon>
        <taxon>Bacillales</taxon>
        <taxon>Staphylococcaceae</taxon>
        <taxon>Staphylococcus</taxon>
    </lineage>
</organism>
<comment type="similarity">
    <text evidence="1 6">Belongs to the GHMP kinase family. IspE subfamily.</text>
</comment>
<dbReference type="GO" id="GO:0005524">
    <property type="term" value="F:ATP binding"/>
    <property type="evidence" value="ECO:0007669"/>
    <property type="project" value="UniProtKB-UniRule"/>
</dbReference>
<dbReference type="Gene3D" id="3.30.70.890">
    <property type="entry name" value="GHMP kinase, C-terminal domain"/>
    <property type="match status" value="1"/>
</dbReference>
<evidence type="ECO:0000256" key="6">
    <source>
        <dbReference type="HAMAP-Rule" id="MF_00061"/>
    </source>
</evidence>
<dbReference type="EMBL" id="CCEH01000020">
    <property type="protein sequence ID" value="CDR28950.1"/>
    <property type="molecule type" value="Genomic_DNA"/>
</dbReference>
<dbReference type="InterPro" id="IPR004424">
    <property type="entry name" value="IspE"/>
</dbReference>
<dbReference type="PANTHER" id="PTHR43527:SF2">
    <property type="entry name" value="4-DIPHOSPHOCYTIDYL-2-C-METHYL-D-ERYTHRITOL KINASE, CHLOROPLASTIC"/>
    <property type="match status" value="1"/>
</dbReference>
<dbReference type="InterPro" id="IPR020568">
    <property type="entry name" value="Ribosomal_Su5_D2-typ_SF"/>
</dbReference>
<dbReference type="RefSeq" id="WP_047531661.1">
    <property type="nucleotide sequence ID" value="NZ_CCEH01000020.1"/>
</dbReference>
<dbReference type="NCBIfam" id="TIGR00154">
    <property type="entry name" value="ispE"/>
    <property type="match status" value="1"/>
</dbReference>
<dbReference type="HAMAP" id="MF_00061">
    <property type="entry name" value="IspE"/>
    <property type="match status" value="1"/>
</dbReference>
<comment type="catalytic activity">
    <reaction evidence="6">
        <text>4-CDP-2-C-methyl-D-erythritol + ATP = 4-CDP-2-C-methyl-D-erythritol 2-phosphate + ADP + H(+)</text>
        <dbReference type="Rhea" id="RHEA:18437"/>
        <dbReference type="ChEBI" id="CHEBI:15378"/>
        <dbReference type="ChEBI" id="CHEBI:30616"/>
        <dbReference type="ChEBI" id="CHEBI:57823"/>
        <dbReference type="ChEBI" id="CHEBI:57919"/>
        <dbReference type="ChEBI" id="CHEBI:456216"/>
        <dbReference type="EC" id="2.7.1.148"/>
    </reaction>
</comment>
<dbReference type="EC" id="2.7.1.148" evidence="6"/>
<dbReference type="Pfam" id="PF00288">
    <property type="entry name" value="GHMP_kinases_N"/>
    <property type="match status" value="1"/>
</dbReference>
<keyword evidence="4 6" id="KW-0418">Kinase</keyword>
<evidence type="ECO:0000256" key="4">
    <source>
        <dbReference type="ARBA" id="ARBA00022777"/>
    </source>
</evidence>
<reference evidence="9 10" key="1">
    <citation type="submission" date="2014-05" db="EMBL/GenBank/DDBJ databases">
        <authorList>
            <person name="Aslett A.Martin."/>
            <person name="De Silva Nishadi"/>
        </authorList>
    </citation>
    <scope>NUCLEOTIDE SEQUENCE [LARGE SCALE GENOMIC DNA]</scope>
</reference>
<dbReference type="SUPFAM" id="SSF55060">
    <property type="entry name" value="GHMP Kinase, C-terminal domain"/>
    <property type="match status" value="1"/>
</dbReference>
<evidence type="ECO:0000259" key="8">
    <source>
        <dbReference type="Pfam" id="PF08544"/>
    </source>
</evidence>
<gene>
    <name evidence="9" type="primary">ispE</name>
    <name evidence="9" type="ORF">ERS140147_02139</name>
</gene>
<dbReference type="InterPro" id="IPR006204">
    <property type="entry name" value="GHMP_kinase_N_dom"/>
</dbReference>
<feature type="domain" description="GHMP kinase C-terminal" evidence="8">
    <location>
        <begin position="198"/>
        <end position="270"/>
    </location>
</feature>
<evidence type="ECO:0000256" key="3">
    <source>
        <dbReference type="ARBA" id="ARBA00022741"/>
    </source>
</evidence>
<evidence type="ECO:0000256" key="1">
    <source>
        <dbReference type="ARBA" id="ARBA00009684"/>
    </source>
</evidence>
<sequence>MIYETAPAKINFTLDTLFKRNDGYHEIEMIMTTVDLNDHLTFRKRKDRKIVVEIEHNYVPSNHKNLAYRAAQLFIEQYQLKHGVTITIDKEIPVSAGLAGGSADAAATLRGLNRLFNIEASLDELAQLGSEIGTDIPFCIYNKTALCTGRGEKIEFLNKPPSAWVVLAKPNLGISSPDIFKLINLEKRYKVHTKMCYEALEKGDYQQLCQSLSNRLEPISVSKHPQIDKLKNNMLKSGADGALMSGSGPTVYGLARKESQAKNIYNAVNGCCNEVYLVRLLG</sequence>
<feature type="binding site" evidence="6">
    <location>
        <begin position="93"/>
        <end position="103"/>
    </location>
    <ligand>
        <name>ATP</name>
        <dbReference type="ChEBI" id="CHEBI:30616"/>
    </ligand>
</feature>
<protein>
    <recommendedName>
        <fullName evidence="6">Putative 4-diphosphocytidyl-2-C-methyl-D-erythritol kinase</fullName>
        <shortName evidence="6">CMK</shortName>
        <ecNumber evidence="6">2.7.1.148</ecNumber>
    </recommendedName>
    <alternativeName>
        <fullName evidence="6">4-(cytidine-5'-diphospho)-2-C-methyl-D-erythritol kinase</fullName>
    </alternativeName>
</protein>
<feature type="active site" evidence="6">
    <location>
        <position position="9"/>
    </location>
</feature>
<dbReference type="GO" id="GO:0050515">
    <property type="term" value="F:4-(cytidine 5'-diphospho)-2-C-methyl-D-erythritol kinase activity"/>
    <property type="evidence" value="ECO:0007669"/>
    <property type="project" value="UniProtKB-UniRule"/>
</dbReference>
<feature type="domain" description="GHMP kinase N-terminal" evidence="7">
    <location>
        <begin position="65"/>
        <end position="142"/>
    </location>
</feature>
<keyword evidence="3 6" id="KW-0547">Nucleotide-binding</keyword>
<dbReference type="Proteomes" id="UP000044616">
    <property type="component" value="Unassembled WGS sequence"/>
</dbReference>
<evidence type="ECO:0000313" key="10">
    <source>
        <dbReference type="Proteomes" id="UP000044616"/>
    </source>
</evidence>
<evidence type="ECO:0000313" key="9">
    <source>
        <dbReference type="EMBL" id="CDR28950.1"/>
    </source>
</evidence>
<evidence type="ECO:0000259" key="7">
    <source>
        <dbReference type="Pfam" id="PF00288"/>
    </source>
</evidence>